<protein>
    <recommendedName>
        <fullName evidence="4">DUF1501 domain-containing protein</fullName>
    </recommendedName>
</protein>
<proteinExistence type="predicted"/>
<evidence type="ECO:0008006" key="4">
    <source>
        <dbReference type="Google" id="ProtNLM"/>
    </source>
</evidence>
<organism evidence="2 3">
    <name type="scientific">Hydrogenimonas cancrithermarum</name>
    <dbReference type="NCBI Taxonomy" id="2993563"/>
    <lineage>
        <taxon>Bacteria</taxon>
        <taxon>Pseudomonadati</taxon>
        <taxon>Campylobacterota</taxon>
        <taxon>Epsilonproteobacteria</taxon>
        <taxon>Campylobacterales</taxon>
        <taxon>Hydrogenimonadaceae</taxon>
        <taxon>Hydrogenimonas</taxon>
    </lineage>
</organism>
<sequence>MRRRDFIKTTIAMAAATALLPSSAEADVVPVDASNPLPMDQVVFDKDIFDKNDAQTIIIFLSGGMSDVVGNVKHVLEDIIPNDMSLKKYPDKLISPTDNGFWKEAGGDYLEDMLVSGNLNVFRTCYNPTAALAHGINQKRYMNGNEAGFNSGIVTTLMHVLNRNNAVSKDAILTNVAINGSDYRLLEDGATPTMLPDFLRPASFNRNLQNVYNYAMTSDGLVSVGDTSATEKLNAANFSTELTALSQEHNLYDALSDIFNRRGEMSDFLDEIVNGDLPVQYPSTVDGTRVEAAMRILINNPSTKIVSMVGGYNGWDDHSNAIENHTKRASQLFEAIKVAIDHAGAVGKDSINIVVFGDFGRNLTLNSAGGWDHGNNQVLYWFGGKKFFNQLGIVGETYLDEHVKKYRLYSHPTDSSYQLRPYSIAATIYALYGVENPEVLTGGAGIIDPVDYTGKTFLRG</sequence>
<dbReference type="PROSITE" id="PS51318">
    <property type="entry name" value="TAT"/>
    <property type="match status" value="1"/>
</dbReference>
<evidence type="ECO:0000256" key="1">
    <source>
        <dbReference type="SAM" id="SignalP"/>
    </source>
</evidence>
<dbReference type="Proteomes" id="UP001321445">
    <property type="component" value="Chromosome"/>
</dbReference>
<reference evidence="2 3" key="1">
    <citation type="submission" date="2023-03" db="EMBL/GenBank/DDBJ databases">
        <title>Description of Hydrogenimonas sp. ISO32.</title>
        <authorList>
            <person name="Mino S."/>
            <person name="Fukazawa S."/>
            <person name="Sawabe T."/>
        </authorList>
    </citation>
    <scope>NUCLEOTIDE SEQUENCE [LARGE SCALE GENOMIC DNA]</scope>
    <source>
        <strain evidence="2 3">ISO32</strain>
    </source>
</reference>
<name>A0ABN6WWM8_9BACT</name>
<dbReference type="EMBL" id="AP027370">
    <property type="protein sequence ID" value="BDY13584.1"/>
    <property type="molecule type" value="Genomic_DNA"/>
</dbReference>
<keyword evidence="1" id="KW-0732">Signal</keyword>
<feature type="signal peptide" evidence="1">
    <location>
        <begin position="1"/>
        <end position="26"/>
    </location>
</feature>
<keyword evidence="3" id="KW-1185">Reference proteome</keyword>
<dbReference type="InterPro" id="IPR010869">
    <property type="entry name" value="DUF1501"/>
</dbReference>
<dbReference type="Pfam" id="PF07394">
    <property type="entry name" value="DUF1501"/>
    <property type="match status" value="1"/>
</dbReference>
<gene>
    <name evidence="2" type="ORF">HCR_18960</name>
</gene>
<evidence type="ECO:0000313" key="2">
    <source>
        <dbReference type="EMBL" id="BDY13584.1"/>
    </source>
</evidence>
<accession>A0ABN6WWM8</accession>
<dbReference type="RefSeq" id="WP_286336533.1">
    <property type="nucleotide sequence ID" value="NZ_AP027370.1"/>
</dbReference>
<evidence type="ECO:0000313" key="3">
    <source>
        <dbReference type="Proteomes" id="UP001321445"/>
    </source>
</evidence>
<feature type="chain" id="PRO_5046490940" description="DUF1501 domain-containing protein" evidence="1">
    <location>
        <begin position="27"/>
        <end position="460"/>
    </location>
</feature>
<dbReference type="InterPro" id="IPR006311">
    <property type="entry name" value="TAT_signal"/>
</dbReference>